<reference evidence="3" key="1">
    <citation type="submission" date="2017-02" db="EMBL/GenBank/DDBJ databases">
        <title>Haemophilus influenzae in COPD genome sequencing project.</title>
        <authorList>
            <person name="Murphy T.F."/>
            <person name="Kong Y."/>
            <person name="Nadendla S."/>
            <person name="Tettelin H."/>
            <person name="Pettigrew M."/>
        </authorList>
    </citation>
    <scope>NUCLEOTIDE SEQUENCE [LARGE SCALE GENOMIC DNA]</scope>
    <source>
        <strain evidence="3">84P15H4</strain>
    </source>
</reference>
<feature type="compositionally biased region" description="Polar residues" evidence="1">
    <location>
        <begin position="232"/>
        <end position="241"/>
    </location>
</feature>
<evidence type="ECO:0000259" key="2">
    <source>
        <dbReference type="Pfam" id="PF21821"/>
    </source>
</evidence>
<organism evidence="3">
    <name type="scientific">Haemophilus influenzae</name>
    <dbReference type="NCBI Taxonomy" id="727"/>
    <lineage>
        <taxon>Bacteria</taxon>
        <taxon>Pseudomonadati</taxon>
        <taxon>Pseudomonadota</taxon>
        <taxon>Gammaproteobacteria</taxon>
        <taxon>Pasteurellales</taxon>
        <taxon>Pasteurellaceae</taxon>
        <taxon>Haemophilus</taxon>
    </lineage>
</organism>
<gene>
    <name evidence="3" type="ORF">BV163_01065</name>
</gene>
<comment type="caution">
    <text evidence="3">The sequence shown here is derived from an EMBL/GenBank/DDBJ whole genome shotgun (WGS) entry which is preliminary data.</text>
</comment>
<dbReference type="EMBL" id="MZHU01000037">
    <property type="protein sequence ID" value="PRK65050.1"/>
    <property type="molecule type" value="Genomic_DNA"/>
</dbReference>
<name>A0A2S9S183_HAEIF</name>
<protein>
    <recommendedName>
        <fullName evidence="2">Dit-like phage tail protein N-terminal domain-containing protein</fullName>
    </recommendedName>
</protein>
<dbReference type="RefSeq" id="WP_005654628.1">
    <property type="nucleotide sequence ID" value="NZ_CP089175.1"/>
</dbReference>
<dbReference type="InterPro" id="IPR048494">
    <property type="entry name" value="Dit-like_N"/>
</dbReference>
<accession>A0A2S9S183</accession>
<feature type="region of interest" description="Disordered" evidence="1">
    <location>
        <begin position="215"/>
        <end position="267"/>
    </location>
</feature>
<sequence length="267" mass="28651">MLNFAQVSNRKIGKITFDVVTTEDHQSDLSITENPIESGAAIADHAVIQPKQVTINGVMVDHDHSTFGLDFPFIGNIRGGIDFLNSFPLPVKVITQTSQSIARAGRVISQAAGEYNQAKRILNQVRTIAPFLPDFGLGGLLDSSAGDSRVQKCYADFIACQKSGETVDIQTGINLYKNMLIQSVAVNQSQDGSATFTITAREIFIVETQTAQSKSSASGKSKSGRAAAQSATKSQQGATQTLDKEPNKSSFNNLSGSFYRKGKGLLK</sequence>
<feature type="domain" description="Dit-like phage tail protein N-terminal" evidence="2">
    <location>
        <begin position="17"/>
        <end position="212"/>
    </location>
</feature>
<evidence type="ECO:0000256" key="1">
    <source>
        <dbReference type="SAM" id="MobiDB-lite"/>
    </source>
</evidence>
<proteinExistence type="predicted"/>
<feature type="compositionally biased region" description="Low complexity" evidence="1">
    <location>
        <begin position="215"/>
        <end position="231"/>
    </location>
</feature>
<evidence type="ECO:0000313" key="3">
    <source>
        <dbReference type="EMBL" id="PRK65050.1"/>
    </source>
</evidence>
<dbReference type="AlphaFoldDB" id="A0A2S9S183"/>
<dbReference type="Pfam" id="PF21821">
    <property type="entry name" value="Dit_like"/>
    <property type="match status" value="1"/>
</dbReference>